<dbReference type="Pfam" id="PF01230">
    <property type="entry name" value="HIT"/>
    <property type="match status" value="1"/>
</dbReference>
<keyword evidence="3" id="KW-0808">Transferase</keyword>
<dbReference type="PANTHER" id="PTHR46648">
    <property type="entry name" value="HIT FAMILY PROTEIN 1"/>
    <property type="match status" value="1"/>
</dbReference>
<keyword evidence="3" id="KW-0489">Methyltransferase</keyword>
<name>A0ABV7GTU3_9RHOB</name>
<dbReference type="GO" id="GO:0008168">
    <property type="term" value="F:methyltransferase activity"/>
    <property type="evidence" value="ECO:0007669"/>
    <property type="project" value="UniProtKB-KW"/>
</dbReference>
<dbReference type="GO" id="GO:0032259">
    <property type="term" value="P:methylation"/>
    <property type="evidence" value="ECO:0007669"/>
    <property type="project" value="UniProtKB-KW"/>
</dbReference>
<organism evidence="3 4">
    <name type="scientific">Psychromarinibacter halotolerans</name>
    <dbReference type="NCBI Taxonomy" id="1775175"/>
    <lineage>
        <taxon>Bacteria</taxon>
        <taxon>Pseudomonadati</taxon>
        <taxon>Pseudomonadota</taxon>
        <taxon>Alphaproteobacteria</taxon>
        <taxon>Rhodobacterales</taxon>
        <taxon>Paracoccaceae</taxon>
        <taxon>Psychromarinibacter</taxon>
    </lineage>
</organism>
<reference evidence="4" key="1">
    <citation type="journal article" date="2019" name="Int. J. Syst. Evol. Microbiol.">
        <title>The Global Catalogue of Microorganisms (GCM) 10K type strain sequencing project: providing services to taxonomists for standard genome sequencing and annotation.</title>
        <authorList>
            <consortium name="The Broad Institute Genomics Platform"/>
            <consortium name="The Broad Institute Genome Sequencing Center for Infectious Disease"/>
            <person name="Wu L."/>
            <person name="Ma J."/>
        </authorList>
    </citation>
    <scope>NUCLEOTIDE SEQUENCE [LARGE SCALE GENOMIC DNA]</scope>
    <source>
        <strain evidence="4">KCTC 52366</strain>
    </source>
</reference>
<feature type="domain" description="HIT" evidence="2">
    <location>
        <begin position="4"/>
        <end position="107"/>
    </location>
</feature>
<comment type="caution">
    <text evidence="3">The sequence shown here is derived from an EMBL/GenBank/DDBJ whole genome shotgun (WGS) entry which is preliminary data.</text>
</comment>
<proteinExistence type="predicted"/>
<sequence>MTCLFCGIAAGSVPAAVVFEDDEIVAFLDTMPIRRGHVQIIPRAHYPYFEDLPPDLSAQILALGQRLARAMKPAYRVKRVGFAFTGGDIAHAHAHVVPLHEKDDLTSRRYIAEDTVTFTELPALTPDEAAAVVAELKHGLETGA</sequence>
<dbReference type="InterPro" id="IPR011146">
    <property type="entry name" value="HIT-like"/>
</dbReference>
<evidence type="ECO:0000259" key="2">
    <source>
        <dbReference type="PROSITE" id="PS51084"/>
    </source>
</evidence>
<evidence type="ECO:0000256" key="1">
    <source>
        <dbReference type="PROSITE-ProRule" id="PRU00464"/>
    </source>
</evidence>
<dbReference type="SUPFAM" id="SSF54197">
    <property type="entry name" value="HIT-like"/>
    <property type="match status" value="1"/>
</dbReference>
<keyword evidence="4" id="KW-1185">Reference proteome</keyword>
<dbReference type="PROSITE" id="PS51084">
    <property type="entry name" value="HIT_2"/>
    <property type="match status" value="1"/>
</dbReference>
<dbReference type="EMBL" id="JBHRTB010000010">
    <property type="protein sequence ID" value="MFC3144915.1"/>
    <property type="molecule type" value="Genomic_DNA"/>
</dbReference>
<evidence type="ECO:0000313" key="4">
    <source>
        <dbReference type="Proteomes" id="UP001595632"/>
    </source>
</evidence>
<dbReference type="EC" id="2.1.1.-" evidence="3"/>
<feature type="short sequence motif" description="Histidine triad motif" evidence="1">
    <location>
        <begin position="91"/>
        <end position="95"/>
    </location>
</feature>
<dbReference type="InterPro" id="IPR036265">
    <property type="entry name" value="HIT-like_sf"/>
</dbReference>
<evidence type="ECO:0000313" key="3">
    <source>
        <dbReference type="EMBL" id="MFC3144915.1"/>
    </source>
</evidence>
<accession>A0ABV7GTU3</accession>
<dbReference type="RefSeq" id="WP_379561488.1">
    <property type="nucleotide sequence ID" value="NZ_JBHRTB010000010.1"/>
</dbReference>
<dbReference type="PANTHER" id="PTHR46648:SF1">
    <property type="entry name" value="ADENOSINE 5'-MONOPHOSPHORAMIDASE HNT1"/>
    <property type="match status" value="1"/>
</dbReference>
<dbReference type="PRINTS" id="PR00332">
    <property type="entry name" value="HISTRIAD"/>
</dbReference>
<protein>
    <submittedName>
        <fullName evidence="3">HIT family protein</fullName>
        <ecNumber evidence="3">2.1.1.-</ecNumber>
    </submittedName>
</protein>
<dbReference type="Proteomes" id="UP001595632">
    <property type="component" value="Unassembled WGS sequence"/>
</dbReference>
<dbReference type="InterPro" id="IPR001310">
    <property type="entry name" value="Histidine_triad_HIT"/>
</dbReference>
<dbReference type="Gene3D" id="3.30.428.10">
    <property type="entry name" value="HIT-like"/>
    <property type="match status" value="1"/>
</dbReference>
<gene>
    <name evidence="3" type="ORF">ACFOGP_19500</name>
</gene>